<name>A0A3G5A1S5_9VIRU</name>
<evidence type="ECO:0000313" key="1">
    <source>
        <dbReference type="EMBL" id="AYV81155.1"/>
    </source>
</evidence>
<organism evidence="1">
    <name type="scientific">Harvfovirus sp</name>
    <dbReference type="NCBI Taxonomy" id="2487768"/>
    <lineage>
        <taxon>Viruses</taxon>
        <taxon>Varidnaviria</taxon>
        <taxon>Bamfordvirae</taxon>
        <taxon>Nucleocytoviricota</taxon>
        <taxon>Megaviricetes</taxon>
        <taxon>Imitervirales</taxon>
        <taxon>Mimiviridae</taxon>
        <taxon>Klosneuvirinae</taxon>
    </lineage>
</organism>
<protein>
    <submittedName>
        <fullName evidence="1">Uncharacterized protein</fullName>
    </submittedName>
</protein>
<proteinExistence type="predicted"/>
<dbReference type="EMBL" id="MK072260">
    <property type="protein sequence ID" value="AYV81155.1"/>
    <property type="molecule type" value="Genomic_DNA"/>
</dbReference>
<reference evidence="1" key="1">
    <citation type="submission" date="2018-10" db="EMBL/GenBank/DDBJ databases">
        <title>Hidden diversity of soil giant viruses.</title>
        <authorList>
            <person name="Schulz F."/>
            <person name="Alteio L."/>
            <person name="Goudeau D."/>
            <person name="Ryan E.M."/>
            <person name="Malmstrom R.R."/>
            <person name="Blanchard J."/>
            <person name="Woyke T."/>
        </authorList>
    </citation>
    <scope>NUCLEOTIDE SEQUENCE</scope>
    <source>
        <strain evidence="1">HAV1</strain>
    </source>
</reference>
<sequence>MEYLNLGLEFLKENKIRVNKNDILEWFVLRLDAEKLIFEVIMLFSVDDDIEVLMLDIYGSDALFSVIPRESILEFKVFREWLICYRKTLLGLNHSLSKNSAEHVLLAEKLGELTHDSNLKEYFEMICEYIRVAMYAVEDTKDEERDLQVLPNAFFLL</sequence>
<accession>A0A3G5A1S5</accession>
<gene>
    <name evidence="1" type="ORF">Harvfovirus18_23</name>
</gene>